<protein>
    <submittedName>
        <fullName evidence="1">Uncharacterized protein</fullName>
    </submittedName>
</protein>
<accession>A0A1G6YVH4</accession>
<sequence>MKHRNFTANLKLGKTASTKRSFMKLGAVALSMSVAVFTGCQKNSAVAPAKPVIATTNQQDELVNTPYGKVPASKVHLVEQGTEITIVDGSFKKINSTTGAVLADFGAVASTSVTNSTTTKGPLTQSFAATSTATTLGNGYYVYAPLPSGKHIQSFSTSWVVPGAPVAGADTVQFLWNGADNADGGSAFMQPVLCWNNGQGHIWYLQNWGYANGAYFHSNVSPAVASGTTVTGVMKQVSAATGAYKYTIGFVGYPSITYTQTYPDPANDVIQCWESYASSYTSFPPNQYIAMKSMNLQYVGSGTTNQPITWIQSDDGARPTPSGKNTVIQNNGTNHSIVDFYFR</sequence>
<keyword evidence="2" id="KW-1185">Reference proteome</keyword>
<dbReference type="RefSeq" id="WP_091147810.1">
    <property type="nucleotide sequence ID" value="NZ_FNAI01000003.1"/>
</dbReference>
<gene>
    <name evidence="1" type="ORF">SAMN05216464_103113</name>
</gene>
<evidence type="ECO:0000313" key="1">
    <source>
        <dbReference type="EMBL" id="SDD94399.1"/>
    </source>
</evidence>
<dbReference type="OrthoDB" id="646505at2"/>
<dbReference type="STRING" id="1391627.SAMN05216464_103113"/>
<organism evidence="1 2">
    <name type="scientific">Mucilaginibacter pineti</name>
    <dbReference type="NCBI Taxonomy" id="1391627"/>
    <lineage>
        <taxon>Bacteria</taxon>
        <taxon>Pseudomonadati</taxon>
        <taxon>Bacteroidota</taxon>
        <taxon>Sphingobacteriia</taxon>
        <taxon>Sphingobacteriales</taxon>
        <taxon>Sphingobacteriaceae</taxon>
        <taxon>Mucilaginibacter</taxon>
    </lineage>
</organism>
<reference evidence="1 2" key="1">
    <citation type="submission" date="2016-10" db="EMBL/GenBank/DDBJ databases">
        <authorList>
            <person name="de Groot N.N."/>
        </authorList>
    </citation>
    <scope>NUCLEOTIDE SEQUENCE [LARGE SCALE GENOMIC DNA]</scope>
    <source>
        <strain evidence="1 2">47C3B</strain>
    </source>
</reference>
<proteinExistence type="predicted"/>
<evidence type="ECO:0000313" key="2">
    <source>
        <dbReference type="Proteomes" id="UP000199072"/>
    </source>
</evidence>
<name>A0A1G6YVH4_9SPHI</name>
<dbReference type="AlphaFoldDB" id="A0A1G6YVH4"/>
<dbReference type="Proteomes" id="UP000199072">
    <property type="component" value="Unassembled WGS sequence"/>
</dbReference>
<dbReference type="EMBL" id="FNAI01000003">
    <property type="protein sequence ID" value="SDD94399.1"/>
    <property type="molecule type" value="Genomic_DNA"/>
</dbReference>